<evidence type="ECO:0000256" key="1">
    <source>
        <dbReference type="ARBA" id="ARBA00007637"/>
    </source>
</evidence>
<gene>
    <name evidence="3" type="ORF">AVDCRST_MAG93-3527</name>
</gene>
<comment type="similarity">
    <text evidence="1">Belongs to the NAD(P)-dependent epimerase/dehydratase family.</text>
</comment>
<reference evidence="3" key="1">
    <citation type="submission" date="2020-02" db="EMBL/GenBank/DDBJ databases">
        <authorList>
            <person name="Meier V. D."/>
        </authorList>
    </citation>
    <scope>NUCLEOTIDE SEQUENCE</scope>
    <source>
        <strain evidence="3">AVDCRST_MAG93</strain>
    </source>
</reference>
<dbReference type="EC" id="5.1.3.2" evidence="3"/>
<dbReference type="InterPro" id="IPR001509">
    <property type="entry name" value="Epimerase_deHydtase"/>
</dbReference>
<dbReference type="Gene3D" id="3.40.50.720">
    <property type="entry name" value="NAD(P)-binding Rossmann-like Domain"/>
    <property type="match status" value="1"/>
</dbReference>
<dbReference type="InterPro" id="IPR036291">
    <property type="entry name" value="NAD(P)-bd_dom_sf"/>
</dbReference>
<evidence type="ECO:0000259" key="2">
    <source>
        <dbReference type="Pfam" id="PF01370"/>
    </source>
</evidence>
<dbReference type="PRINTS" id="PR01713">
    <property type="entry name" value="NUCEPIMERASE"/>
</dbReference>
<feature type="non-terminal residue" evidence="3">
    <location>
        <position position="1"/>
    </location>
</feature>
<dbReference type="EMBL" id="CADCTR010001203">
    <property type="protein sequence ID" value="CAA9285945.1"/>
    <property type="molecule type" value="Genomic_DNA"/>
</dbReference>
<dbReference type="Pfam" id="PF01370">
    <property type="entry name" value="Epimerase"/>
    <property type="match status" value="1"/>
</dbReference>
<sequence>AVFQLAAMPGLPRSWSEFELYMTCNVLATQRLLEAARMNQVKHFIYGSTSSVYGRFATGDETAQLRPISPYGVTKLAGEQLAQAYSENYGLPLTIVRFFSVYGPRQRPDMAYNQFIRALLSDQTIQLYGDGEQSRSNTFVADCVRGIEQVWEQAERSVGQIFNLGGGEIVTMNAVIHMLEEITGKTARIQYGETRAGDQRHTAADTTKAQTLLGYRALTRMRDGLQAQVEWQKTVLEHQRAGT</sequence>
<dbReference type="GO" id="GO:0003978">
    <property type="term" value="F:UDP-glucose 4-epimerase activity"/>
    <property type="evidence" value="ECO:0007669"/>
    <property type="project" value="UniProtKB-EC"/>
</dbReference>
<accession>A0A6J4JS39</accession>
<evidence type="ECO:0000313" key="3">
    <source>
        <dbReference type="EMBL" id="CAA9285945.1"/>
    </source>
</evidence>
<dbReference type="Gene3D" id="3.90.25.10">
    <property type="entry name" value="UDP-galactose 4-epimerase, domain 1"/>
    <property type="match status" value="1"/>
</dbReference>
<dbReference type="AlphaFoldDB" id="A0A6J4JS39"/>
<proteinExistence type="inferred from homology"/>
<feature type="domain" description="NAD-dependent epimerase/dehydratase" evidence="2">
    <location>
        <begin position="1"/>
        <end position="165"/>
    </location>
</feature>
<dbReference type="PANTHER" id="PTHR43000">
    <property type="entry name" value="DTDP-D-GLUCOSE 4,6-DEHYDRATASE-RELATED"/>
    <property type="match status" value="1"/>
</dbReference>
<name>A0A6J4JS39_9CHLR</name>
<dbReference type="SUPFAM" id="SSF51735">
    <property type="entry name" value="NAD(P)-binding Rossmann-fold domains"/>
    <property type="match status" value="1"/>
</dbReference>
<keyword evidence="3" id="KW-0413">Isomerase</keyword>
<protein>
    <submittedName>
        <fullName evidence="3">UDP-glucose 4-epimerase</fullName>
        <ecNumber evidence="3">5.1.3.2</ecNumber>
    </submittedName>
</protein>
<organism evidence="3">
    <name type="scientific">uncultured Chloroflexia bacterium</name>
    <dbReference type="NCBI Taxonomy" id="1672391"/>
    <lineage>
        <taxon>Bacteria</taxon>
        <taxon>Bacillati</taxon>
        <taxon>Chloroflexota</taxon>
        <taxon>Chloroflexia</taxon>
        <taxon>environmental samples</taxon>
    </lineage>
</organism>